<dbReference type="AlphaFoldDB" id="A0A328FAZ7"/>
<evidence type="ECO:0000313" key="3">
    <source>
        <dbReference type="EMBL" id="RAM01406.1"/>
    </source>
</evidence>
<feature type="compositionally biased region" description="Polar residues" evidence="1">
    <location>
        <begin position="1"/>
        <end position="13"/>
    </location>
</feature>
<evidence type="ECO:0000313" key="4">
    <source>
        <dbReference type="Proteomes" id="UP000248798"/>
    </source>
</evidence>
<feature type="compositionally biased region" description="Polar residues" evidence="1">
    <location>
        <begin position="25"/>
        <end position="39"/>
    </location>
</feature>
<dbReference type="EMBL" id="QLNI01000027">
    <property type="protein sequence ID" value="RAM01406.1"/>
    <property type="molecule type" value="Genomic_DNA"/>
</dbReference>
<gene>
    <name evidence="3" type="ORF">DO021_13680</name>
    <name evidence="2" type="ORF">EYB58_17350</name>
</gene>
<proteinExistence type="predicted"/>
<dbReference type="PANTHER" id="PTHR37166:SF1">
    <property type="entry name" value="PROTEIN FLAG"/>
    <property type="match status" value="1"/>
</dbReference>
<dbReference type="SUPFAM" id="SSF160214">
    <property type="entry name" value="FlaG-like"/>
    <property type="match status" value="1"/>
</dbReference>
<feature type="compositionally biased region" description="Low complexity" evidence="1">
    <location>
        <begin position="43"/>
        <end position="55"/>
    </location>
</feature>
<keyword evidence="2" id="KW-0969">Cilium</keyword>
<dbReference type="Proteomes" id="UP000293902">
    <property type="component" value="Chromosome"/>
</dbReference>
<protein>
    <submittedName>
        <fullName evidence="2">Flagellar protein FlaG</fullName>
    </submittedName>
</protein>
<sequence length="127" mass="14434">MNMTAKSLTAQETIQERAPLISVDKLQSVQKNVENTQTKGNKESSSQTSGQQMSTEEVKEMVESFQEMSETIQTKLSFSVDEENNEIVVKIFDKESEELLRQFPSDEMLSLQNKMSDLAGFLFDQKV</sequence>
<evidence type="ECO:0000313" key="5">
    <source>
        <dbReference type="Proteomes" id="UP000293902"/>
    </source>
</evidence>
<dbReference type="OrthoDB" id="8481134at2"/>
<organism evidence="3 4">
    <name type="scientific">Desulfobacter hydrogenophilus</name>
    <dbReference type="NCBI Taxonomy" id="2291"/>
    <lineage>
        <taxon>Bacteria</taxon>
        <taxon>Pseudomonadati</taxon>
        <taxon>Thermodesulfobacteriota</taxon>
        <taxon>Desulfobacteria</taxon>
        <taxon>Desulfobacterales</taxon>
        <taxon>Desulfobacteraceae</taxon>
        <taxon>Desulfobacter</taxon>
    </lineage>
</organism>
<name>A0A328FAZ7_9BACT</name>
<dbReference type="RefSeq" id="WP_111957600.1">
    <property type="nucleotide sequence ID" value="NZ_CP036313.1"/>
</dbReference>
<dbReference type="InterPro" id="IPR005186">
    <property type="entry name" value="FlaG"/>
</dbReference>
<reference evidence="2 5" key="2">
    <citation type="submission" date="2019-02" db="EMBL/GenBank/DDBJ databases">
        <title>Complete genome sequence of Desulfobacter hydrogenophilus AcRS1.</title>
        <authorList>
            <person name="Marietou A."/>
            <person name="Lund M.B."/>
            <person name="Marshall I.P.G."/>
            <person name="Schreiber L."/>
            <person name="Jorgensen B."/>
        </authorList>
    </citation>
    <scope>NUCLEOTIDE SEQUENCE [LARGE SCALE GENOMIC DNA]</scope>
    <source>
        <strain evidence="2 5">AcRS1</strain>
    </source>
</reference>
<dbReference type="Proteomes" id="UP000248798">
    <property type="component" value="Unassembled WGS sequence"/>
</dbReference>
<dbReference type="InterPro" id="IPR035924">
    <property type="entry name" value="FlaG-like_sf"/>
</dbReference>
<dbReference type="Gene3D" id="3.30.160.170">
    <property type="entry name" value="FlaG-like"/>
    <property type="match status" value="1"/>
</dbReference>
<reference evidence="3 4" key="1">
    <citation type="submission" date="2018-06" db="EMBL/GenBank/DDBJ databases">
        <title>Complete Genome Sequence of Desulfobacter hydrogenophilus (DSM3380).</title>
        <authorList>
            <person name="Marietou A."/>
            <person name="Schreiber L."/>
            <person name="Marshall I."/>
            <person name="Jorgensen B."/>
        </authorList>
    </citation>
    <scope>NUCLEOTIDE SEQUENCE [LARGE SCALE GENOMIC DNA]</scope>
    <source>
        <strain evidence="3 4">DSM 3380</strain>
    </source>
</reference>
<keyword evidence="5" id="KW-1185">Reference proteome</keyword>
<dbReference type="PANTHER" id="PTHR37166">
    <property type="entry name" value="PROTEIN FLAG"/>
    <property type="match status" value="1"/>
</dbReference>
<dbReference type="Pfam" id="PF03646">
    <property type="entry name" value="FlaG"/>
    <property type="match status" value="1"/>
</dbReference>
<keyword evidence="2" id="KW-0966">Cell projection</keyword>
<accession>A0A328FAZ7</accession>
<keyword evidence="2" id="KW-0282">Flagellum</keyword>
<feature type="region of interest" description="Disordered" evidence="1">
    <location>
        <begin position="1"/>
        <end position="56"/>
    </location>
</feature>
<dbReference type="EMBL" id="CP036313">
    <property type="protein sequence ID" value="QBH14537.1"/>
    <property type="molecule type" value="Genomic_DNA"/>
</dbReference>
<evidence type="ECO:0000256" key="1">
    <source>
        <dbReference type="SAM" id="MobiDB-lite"/>
    </source>
</evidence>
<evidence type="ECO:0000313" key="2">
    <source>
        <dbReference type="EMBL" id="QBH14537.1"/>
    </source>
</evidence>